<protein>
    <submittedName>
        <fullName evidence="9">Membrane transport protein</fullName>
    </submittedName>
</protein>
<feature type="compositionally biased region" description="Basic and acidic residues" evidence="6">
    <location>
        <begin position="378"/>
        <end position="398"/>
    </location>
</feature>
<organism evidence="9 10">
    <name type="scientific">Kineococcus radiotolerans (strain ATCC BAA-149 / DSM 14245 / SRS30216)</name>
    <dbReference type="NCBI Taxonomy" id="266940"/>
    <lineage>
        <taxon>Bacteria</taxon>
        <taxon>Bacillati</taxon>
        <taxon>Actinomycetota</taxon>
        <taxon>Actinomycetes</taxon>
        <taxon>Kineosporiales</taxon>
        <taxon>Kineosporiaceae</taxon>
        <taxon>Kineococcus</taxon>
    </lineage>
</organism>
<feature type="transmembrane region" description="Helical" evidence="7">
    <location>
        <begin position="417"/>
        <end position="436"/>
    </location>
</feature>
<feature type="transmembrane region" description="Helical" evidence="7">
    <location>
        <begin position="233"/>
        <end position="253"/>
    </location>
</feature>
<evidence type="ECO:0000256" key="4">
    <source>
        <dbReference type="ARBA" id="ARBA00022989"/>
    </source>
</evidence>
<feature type="region of interest" description="Disordered" evidence="6">
    <location>
        <begin position="372"/>
        <end position="399"/>
    </location>
</feature>
<feature type="transmembrane region" description="Helical" evidence="7">
    <location>
        <begin position="634"/>
        <end position="658"/>
    </location>
</feature>
<evidence type="ECO:0000256" key="6">
    <source>
        <dbReference type="SAM" id="MobiDB-lite"/>
    </source>
</evidence>
<feature type="transmembrane region" description="Helical" evidence="7">
    <location>
        <begin position="206"/>
        <end position="226"/>
    </location>
</feature>
<dbReference type="KEGG" id="kra:Krad_2536"/>
<dbReference type="Proteomes" id="UP000001116">
    <property type="component" value="Chromosome"/>
</dbReference>
<evidence type="ECO:0000256" key="7">
    <source>
        <dbReference type="SAM" id="Phobius"/>
    </source>
</evidence>
<evidence type="ECO:0000256" key="1">
    <source>
        <dbReference type="ARBA" id="ARBA00004651"/>
    </source>
</evidence>
<feature type="transmembrane region" description="Helical" evidence="7">
    <location>
        <begin position="305"/>
        <end position="327"/>
    </location>
</feature>
<evidence type="ECO:0000256" key="2">
    <source>
        <dbReference type="ARBA" id="ARBA00022475"/>
    </source>
</evidence>
<feature type="transmembrane region" description="Helical" evidence="7">
    <location>
        <begin position="596"/>
        <end position="622"/>
    </location>
</feature>
<dbReference type="eggNOG" id="COG2409">
    <property type="taxonomic scope" value="Bacteria"/>
</dbReference>
<feature type="domain" description="SSD" evidence="8">
    <location>
        <begin position="223"/>
        <end position="355"/>
    </location>
</feature>
<feature type="region of interest" description="Disordered" evidence="6">
    <location>
        <begin position="767"/>
        <end position="807"/>
    </location>
</feature>
<feature type="transmembrane region" description="Helical" evidence="7">
    <location>
        <begin position="43"/>
        <end position="64"/>
    </location>
</feature>
<keyword evidence="4 7" id="KW-1133">Transmembrane helix</keyword>
<feature type="compositionally biased region" description="Basic and acidic residues" evidence="6">
    <location>
        <begin position="767"/>
        <end position="776"/>
    </location>
</feature>
<evidence type="ECO:0000259" key="8">
    <source>
        <dbReference type="PROSITE" id="PS50156"/>
    </source>
</evidence>
<gene>
    <name evidence="9" type="ordered locus">Krad_2536</name>
</gene>
<keyword evidence="2" id="KW-1003">Cell membrane</keyword>
<keyword evidence="5 7" id="KW-0472">Membrane</keyword>
<dbReference type="GO" id="GO:0005886">
    <property type="term" value="C:plasma membrane"/>
    <property type="evidence" value="ECO:0007669"/>
    <property type="project" value="UniProtKB-SubCell"/>
</dbReference>
<dbReference type="Gene3D" id="1.20.1640.10">
    <property type="entry name" value="Multidrug efflux transporter AcrB transmembrane domain"/>
    <property type="match status" value="2"/>
</dbReference>
<dbReference type="STRING" id="266940.Krad_2536"/>
<evidence type="ECO:0000313" key="10">
    <source>
        <dbReference type="Proteomes" id="UP000001116"/>
    </source>
</evidence>
<dbReference type="PANTHER" id="PTHR33406:SF13">
    <property type="entry name" value="MEMBRANE PROTEIN YDFJ"/>
    <property type="match status" value="1"/>
</dbReference>
<evidence type="ECO:0000256" key="3">
    <source>
        <dbReference type="ARBA" id="ARBA00022692"/>
    </source>
</evidence>
<evidence type="ECO:0000313" key="9">
    <source>
        <dbReference type="EMBL" id="ABS04011.1"/>
    </source>
</evidence>
<dbReference type="SUPFAM" id="SSF82866">
    <property type="entry name" value="Multidrug efflux transporter AcrB transmembrane domain"/>
    <property type="match status" value="2"/>
</dbReference>
<feature type="transmembrane region" description="Helical" evidence="7">
    <location>
        <begin position="259"/>
        <end position="278"/>
    </location>
</feature>
<feature type="transmembrane region" description="Helical" evidence="7">
    <location>
        <begin position="708"/>
        <end position="738"/>
    </location>
</feature>
<feature type="transmembrane region" description="Helical" evidence="7">
    <location>
        <begin position="570"/>
        <end position="589"/>
    </location>
</feature>
<accession>A6WB22</accession>
<feature type="transmembrane region" description="Helical" evidence="7">
    <location>
        <begin position="679"/>
        <end position="702"/>
    </location>
</feature>
<keyword evidence="10" id="KW-1185">Reference proteome</keyword>
<dbReference type="InterPro" id="IPR004869">
    <property type="entry name" value="MMPL_dom"/>
</dbReference>
<dbReference type="PROSITE" id="PS50156">
    <property type="entry name" value="SSD"/>
    <property type="match status" value="1"/>
</dbReference>
<reference evidence="10" key="1">
    <citation type="journal article" date="2008" name="PLoS ONE">
        <title>Survival in nuclear waste, extreme resistance, and potential applications gleaned from the genome sequence of Kineococcus radiotolerans SRS30216.</title>
        <authorList>
            <person name="Bagwell C.E."/>
            <person name="Bhat S."/>
            <person name="Hawkins G.M."/>
            <person name="Smith B.W."/>
            <person name="Biswas T."/>
            <person name="Hoover T.R."/>
            <person name="Saunders E."/>
            <person name="Han C.S."/>
            <person name="Tsodikov O.V."/>
            <person name="Shimkets L.J."/>
        </authorList>
    </citation>
    <scope>NUCLEOTIDE SEQUENCE [LARGE SCALE GENOMIC DNA]</scope>
    <source>
        <strain evidence="10">ATCC BAA-149 / DSM 14245 / SRS30216</strain>
    </source>
</reference>
<feature type="transmembrane region" description="Helical" evidence="7">
    <location>
        <begin position="333"/>
        <end position="357"/>
    </location>
</feature>
<name>A6WB22_KINRD</name>
<dbReference type="AlphaFoldDB" id="A6WB22"/>
<dbReference type="Pfam" id="PF03176">
    <property type="entry name" value="MMPL"/>
    <property type="match status" value="2"/>
</dbReference>
<dbReference type="HOGENOM" id="CLU_005108_1_1_11"/>
<dbReference type="PANTHER" id="PTHR33406">
    <property type="entry name" value="MEMBRANE PROTEIN MJ1562-RELATED"/>
    <property type="match status" value="1"/>
</dbReference>
<comment type="subcellular location">
    <subcellularLocation>
        <location evidence="1">Cell membrane</location>
        <topology evidence="1">Multi-pass membrane protein</topology>
    </subcellularLocation>
</comment>
<dbReference type="EMBL" id="CP000750">
    <property type="protein sequence ID" value="ABS04011.1"/>
    <property type="molecule type" value="Genomic_DNA"/>
</dbReference>
<dbReference type="InterPro" id="IPR000731">
    <property type="entry name" value="SSD"/>
</dbReference>
<keyword evidence="3 7" id="KW-0812">Transmembrane</keyword>
<evidence type="ECO:0000256" key="5">
    <source>
        <dbReference type="ARBA" id="ARBA00023136"/>
    </source>
</evidence>
<proteinExistence type="predicted"/>
<sequence>MESGFSRSPTTRLARRSGAALSERFLMARLLYRLGAFSARHRIAFLIGWLVALGVLVVTALTGMRFSDGSFDVQGTESSRALTTVQEDFPSGPSDSSLQLVTRAEAGAISDPAHAQDLQTALQQIRDLPHVTSVSDPLDPTNPRVSGDGSTAVATVTVEEVSEHEADRVHQSVVDVAKTLRADGFDAEVGGTLANPIPQILGPTEIVGALLAFGVLVLTFGSLVAAGANMAGALLGVGVGILGVLAASVVHPIGSTTPILAVMLGLAVGIDYCLFVIARFRSELLAGRDVLDAIGRATGTAGSSVVFAAATVIIALAGLSLVGISFITEMGLAAAFAVLVAVLMTLTFLPGLLAGMGHRALSRRDRRRLEAGRAYAQQEEHTHDSHDESHQTAREAAHRASTPGFLRSWVLLVTRRPIVSALSAIVVLLVAAVPVLSLSTTLNNPGGEDPDSTQRAAYDLIAKEFGAGFQDPLVVLAEGDAAALTPSLPQVQKLIAGVEGVASVTPALPSADGAAALLQVVPTTGPLDERTRELVLDLREHAADVPGVRLSVTGATALGLDSDQQLRDALATYLVVVVGLALLLLIVMFRSILVPVIATLGFLLSLGAGIGAAVAVFQWGWLDAVIPAPQGNPLLSLLPIILTGILFGLAMDYQVFLVSRMHEAHVRGASPRQAIIDGFSRSAPVVVAAASIMAAVFGGFALSHSSLVASIALGLAVGVIADAFLVRMIFVPATLALLGRTAWWMPRWLERVLPHLDTEGLSLEDAEHRLDHRPDQHPVAPQATPPSSPSLAPRGPAASEQLDSQRE</sequence>
<dbReference type="InterPro" id="IPR050545">
    <property type="entry name" value="Mycobact_MmpL"/>
</dbReference>